<dbReference type="Proteomes" id="UP001165064">
    <property type="component" value="Unassembled WGS sequence"/>
</dbReference>
<dbReference type="EMBL" id="BSXS01015068">
    <property type="protein sequence ID" value="GMF06338.1"/>
    <property type="molecule type" value="Genomic_DNA"/>
</dbReference>
<evidence type="ECO:0000313" key="1">
    <source>
        <dbReference type="EMBL" id="GMF06338.1"/>
    </source>
</evidence>
<name>A0ACB5UBL2_AMBMO</name>
<organism evidence="1 2">
    <name type="scientific">Ambrosiozyma monospora</name>
    <name type="common">Yeast</name>
    <name type="synonym">Endomycopsis monosporus</name>
    <dbReference type="NCBI Taxonomy" id="43982"/>
    <lineage>
        <taxon>Eukaryota</taxon>
        <taxon>Fungi</taxon>
        <taxon>Dikarya</taxon>
        <taxon>Ascomycota</taxon>
        <taxon>Saccharomycotina</taxon>
        <taxon>Pichiomycetes</taxon>
        <taxon>Pichiales</taxon>
        <taxon>Pichiaceae</taxon>
        <taxon>Ambrosiozyma</taxon>
    </lineage>
</organism>
<keyword evidence="2" id="KW-1185">Reference proteome</keyword>
<reference evidence="1" key="1">
    <citation type="submission" date="2023-04" db="EMBL/GenBank/DDBJ databases">
        <title>Ambrosiozyma monospora NBRC 10751.</title>
        <authorList>
            <person name="Ichikawa N."/>
            <person name="Sato H."/>
            <person name="Tonouchi N."/>
        </authorList>
    </citation>
    <scope>NUCLEOTIDE SEQUENCE</scope>
    <source>
        <strain evidence="1">NBRC 10751</strain>
    </source>
</reference>
<evidence type="ECO:0000313" key="2">
    <source>
        <dbReference type="Proteomes" id="UP001165064"/>
    </source>
</evidence>
<sequence>MIIITEVTTETFSRRVGLLIVLGVGSGLVLQPGFVNVQVLAPKENNGLFMATSFVNFARNIICALLSQIAQVVYTETLKSNLAHVAKSGKVTDLSSGFDLVSLADNSGLLSTFNKADQLIIKDAFVKSIHNTFYFGLACAVASILCACFMANVKLPSGKETRKDSNTKEMEKK</sequence>
<comment type="caution">
    <text evidence="1">The sequence shown here is derived from an EMBL/GenBank/DDBJ whole genome shotgun (WGS) entry which is preliminary data.</text>
</comment>
<gene>
    <name evidence="1" type="ORF">Amon02_001265200</name>
</gene>
<accession>A0ACB5UBL2</accession>
<protein>
    <submittedName>
        <fullName evidence="1">Unnamed protein product</fullName>
    </submittedName>
</protein>
<proteinExistence type="predicted"/>